<dbReference type="EMBL" id="JABSTR010000002">
    <property type="protein sequence ID" value="KAH9364837.1"/>
    <property type="molecule type" value="Genomic_DNA"/>
</dbReference>
<dbReference type="Proteomes" id="UP000821853">
    <property type="component" value="Chromosome 10"/>
</dbReference>
<reference evidence="2 3" key="1">
    <citation type="journal article" date="2020" name="Cell">
        <title>Large-Scale Comparative Analyses of Tick Genomes Elucidate Their Genetic Diversity and Vector Capacities.</title>
        <authorList>
            <consortium name="Tick Genome and Microbiome Consortium (TIGMIC)"/>
            <person name="Jia N."/>
            <person name="Wang J."/>
            <person name="Shi W."/>
            <person name="Du L."/>
            <person name="Sun Y."/>
            <person name="Zhan W."/>
            <person name="Jiang J.F."/>
            <person name="Wang Q."/>
            <person name="Zhang B."/>
            <person name="Ji P."/>
            <person name="Bell-Sakyi L."/>
            <person name="Cui X.M."/>
            <person name="Yuan T.T."/>
            <person name="Jiang B.G."/>
            <person name="Yang W.F."/>
            <person name="Lam T.T."/>
            <person name="Chang Q.C."/>
            <person name="Ding S.J."/>
            <person name="Wang X.J."/>
            <person name="Zhu J.G."/>
            <person name="Ruan X.D."/>
            <person name="Zhao L."/>
            <person name="Wei J.T."/>
            <person name="Ye R.Z."/>
            <person name="Que T.C."/>
            <person name="Du C.H."/>
            <person name="Zhou Y.H."/>
            <person name="Cheng J.X."/>
            <person name="Dai P.F."/>
            <person name="Guo W.B."/>
            <person name="Han X.H."/>
            <person name="Huang E.J."/>
            <person name="Li L.F."/>
            <person name="Wei W."/>
            <person name="Gao Y.C."/>
            <person name="Liu J.Z."/>
            <person name="Shao H.Z."/>
            <person name="Wang X."/>
            <person name="Wang C.C."/>
            <person name="Yang T.C."/>
            <person name="Huo Q.B."/>
            <person name="Li W."/>
            <person name="Chen H.Y."/>
            <person name="Chen S.E."/>
            <person name="Zhou L.G."/>
            <person name="Ni X.B."/>
            <person name="Tian J.H."/>
            <person name="Sheng Y."/>
            <person name="Liu T."/>
            <person name="Pan Y.S."/>
            <person name="Xia L.Y."/>
            <person name="Li J."/>
            <person name="Zhao F."/>
            <person name="Cao W.C."/>
        </authorList>
    </citation>
    <scope>NUCLEOTIDE SEQUENCE [LARGE SCALE GENOMIC DNA]</scope>
    <source>
        <strain evidence="2">HaeL-2018</strain>
    </source>
</reference>
<organism evidence="2 3">
    <name type="scientific">Haemaphysalis longicornis</name>
    <name type="common">Bush tick</name>
    <dbReference type="NCBI Taxonomy" id="44386"/>
    <lineage>
        <taxon>Eukaryota</taxon>
        <taxon>Metazoa</taxon>
        <taxon>Ecdysozoa</taxon>
        <taxon>Arthropoda</taxon>
        <taxon>Chelicerata</taxon>
        <taxon>Arachnida</taxon>
        <taxon>Acari</taxon>
        <taxon>Parasitiformes</taxon>
        <taxon>Ixodida</taxon>
        <taxon>Ixodoidea</taxon>
        <taxon>Ixodidae</taxon>
        <taxon>Haemaphysalinae</taxon>
        <taxon>Haemaphysalis</taxon>
    </lineage>
</organism>
<dbReference type="GO" id="GO:0003677">
    <property type="term" value="F:DNA binding"/>
    <property type="evidence" value="ECO:0007669"/>
    <property type="project" value="InterPro"/>
</dbReference>
<comment type="caution">
    <text evidence="2">The sequence shown here is derived from an EMBL/GenBank/DDBJ whole genome shotgun (WGS) entry which is preliminary data.</text>
</comment>
<evidence type="ECO:0000313" key="2">
    <source>
        <dbReference type="EMBL" id="KAH9364837.1"/>
    </source>
</evidence>
<accession>A0A9J6FP76</accession>
<sequence length="169" mass="19270">MAPRVTLQQREAIVPFLSAREIRDLLKLEVSAETIRRRLHDADMKSLIAAQKTLLERSHREQRMEFASIVEDWTTDNWRCAVTKGRASKDLSGQCLYNRWGDTWVAFENAKSTGARVKSIMRWIAGVKHLSNASVAYCMAIWDLDLDDHRAECGDKPFPIVDAAVNELP</sequence>
<name>A0A9J6FP76_HAELO</name>
<dbReference type="InterPro" id="IPR002492">
    <property type="entry name" value="Transposase_Tc1-like"/>
</dbReference>
<dbReference type="OrthoDB" id="6486698at2759"/>
<evidence type="ECO:0000313" key="3">
    <source>
        <dbReference type="Proteomes" id="UP000821853"/>
    </source>
</evidence>
<dbReference type="GO" id="GO:0006313">
    <property type="term" value="P:DNA transposition"/>
    <property type="evidence" value="ECO:0007669"/>
    <property type="project" value="InterPro"/>
</dbReference>
<dbReference type="Pfam" id="PF01498">
    <property type="entry name" value="HTH_Tnp_Tc3_2"/>
    <property type="match status" value="1"/>
</dbReference>
<gene>
    <name evidence="2" type="ORF">HPB48_001304</name>
</gene>
<feature type="domain" description="Transposase Tc1-like" evidence="1">
    <location>
        <begin position="15"/>
        <end position="68"/>
    </location>
</feature>
<keyword evidence="3" id="KW-1185">Reference proteome</keyword>
<protein>
    <recommendedName>
        <fullName evidence="1">Transposase Tc1-like domain-containing protein</fullName>
    </recommendedName>
</protein>
<dbReference type="AlphaFoldDB" id="A0A9J6FP76"/>
<dbReference type="GO" id="GO:0015074">
    <property type="term" value="P:DNA integration"/>
    <property type="evidence" value="ECO:0007669"/>
    <property type="project" value="InterPro"/>
</dbReference>
<evidence type="ECO:0000259" key="1">
    <source>
        <dbReference type="Pfam" id="PF01498"/>
    </source>
</evidence>
<dbReference type="VEuPathDB" id="VectorBase:HLOH_055321"/>
<proteinExistence type="predicted"/>